<protein>
    <submittedName>
        <fullName evidence="4">4'-phosphopantetheinyl transferase superfamily protein</fullName>
    </submittedName>
</protein>
<evidence type="ECO:0000313" key="5">
    <source>
        <dbReference type="Proteomes" id="UP001219037"/>
    </source>
</evidence>
<sequence length="195" mass="21553">MARLRFDDELEYAQGMLKKRRSEFATGRICARRALQKLGVQPVPILKGASGAPLWPANVVGSITHCRGYRAAAVGTVGEFMSIGIDAEPAQALPDGVLEQIAIPSEVSRLRHVQQELGSVPAGRLLFCIKEAIYKAWSPVENVWLDYDQAEVCISRDGSFEALIDRGHSEVQIFPELVKGRWRPTKSHLYAALIL</sequence>
<evidence type="ECO:0000259" key="3">
    <source>
        <dbReference type="Pfam" id="PF17837"/>
    </source>
</evidence>
<keyword evidence="1 4" id="KW-0808">Transferase</keyword>
<gene>
    <name evidence="4" type="ORF">P8192_04205</name>
</gene>
<evidence type="ECO:0000259" key="2">
    <source>
        <dbReference type="Pfam" id="PF01648"/>
    </source>
</evidence>
<proteinExistence type="predicted"/>
<feature type="domain" description="4'-phosphopantetheinyl transferase" evidence="2">
    <location>
        <begin position="82"/>
        <end position="170"/>
    </location>
</feature>
<dbReference type="Proteomes" id="UP001219037">
    <property type="component" value="Chromosome"/>
</dbReference>
<dbReference type="PRINTS" id="PR01399">
    <property type="entry name" value="ENTSNTHTASED"/>
</dbReference>
<dbReference type="Pfam" id="PF17837">
    <property type="entry name" value="4PPT_N"/>
    <property type="match status" value="1"/>
</dbReference>
<evidence type="ECO:0000256" key="1">
    <source>
        <dbReference type="ARBA" id="ARBA00022679"/>
    </source>
</evidence>
<dbReference type="RefSeq" id="WP_278158729.1">
    <property type="nucleotide sequence ID" value="NZ_CP121252.1"/>
</dbReference>
<dbReference type="SUPFAM" id="SSF56214">
    <property type="entry name" value="4'-phosphopantetheinyl transferase"/>
    <property type="match status" value="1"/>
</dbReference>
<dbReference type="PANTHER" id="PTHR38096:SF1">
    <property type="entry name" value="ENTEROBACTIN SYNTHASE COMPONENT D"/>
    <property type="match status" value="1"/>
</dbReference>
<dbReference type="EMBL" id="CP121252">
    <property type="protein sequence ID" value="WFP17322.1"/>
    <property type="molecule type" value="Genomic_DNA"/>
</dbReference>
<name>A0ABY8H9N5_9MICC</name>
<feature type="domain" description="4'-phosphopantetheinyl transferase N-terminal" evidence="3">
    <location>
        <begin position="12"/>
        <end position="74"/>
    </location>
</feature>
<dbReference type="InterPro" id="IPR008278">
    <property type="entry name" value="4-PPantetheinyl_Trfase_dom"/>
</dbReference>
<keyword evidence="5" id="KW-1185">Reference proteome</keyword>
<evidence type="ECO:0000313" key="4">
    <source>
        <dbReference type="EMBL" id="WFP17322.1"/>
    </source>
</evidence>
<dbReference type="InterPro" id="IPR003542">
    <property type="entry name" value="Enbac_synth_compD-like"/>
</dbReference>
<reference evidence="4 5" key="1">
    <citation type="submission" date="2023-04" db="EMBL/GenBank/DDBJ databases">
        <title>Funneling lignin-derived compounds into biodiesel using alkali-halophilic Citricoccus sp. P2.</title>
        <authorList>
            <person name="Luo C.-B."/>
        </authorList>
    </citation>
    <scope>NUCLEOTIDE SEQUENCE [LARGE SCALE GENOMIC DNA]</scope>
    <source>
        <strain evidence="4 5">P2</strain>
    </source>
</reference>
<dbReference type="InterPro" id="IPR041354">
    <property type="entry name" value="4PPT_N"/>
</dbReference>
<dbReference type="PANTHER" id="PTHR38096">
    <property type="entry name" value="ENTEROBACTIN SYNTHASE COMPONENT D"/>
    <property type="match status" value="1"/>
</dbReference>
<dbReference type="InterPro" id="IPR037143">
    <property type="entry name" value="4-PPantetheinyl_Trfase_dom_sf"/>
</dbReference>
<organism evidence="4 5">
    <name type="scientific">Citricoccus muralis</name>
    <dbReference type="NCBI Taxonomy" id="169134"/>
    <lineage>
        <taxon>Bacteria</taxon>
        <taxon>Bacillati</taxon>
        <taxon>Actinomycetota</taxon>
        <taxon>Actinomycetes</taxon>
        <taxon>Micrococcales</taxon>
        <taxon>Micrococcaceae</taxon>
        <taxon>Citricoccus</taxon>
    </lineage>
</organism>
<accession>A0ABY8H9N5</accession>
<dbReference type="Pfam" id="PF01648">
    <property type="entry name" value="ACPS"/>
    <property type="match status" value="1"/>
</dbReference>
<dbReference type="Gene3D" id="3.90.470.20">
    <property type="entry name" value="4'-phosphopantetheinyl transferase domain"/>
    <property type="match status" value="1"/>
</dbReference>
<dbReference type="GO" id="GO:0016740">
    <property type="term" value="F:transferase activity"/>
    <property type="evidence" value="ECO:0007669"/>
    <property type="project" value="UniProtKB-KW"/>
</dbReference>